<comment type="caution">
    <text evidence="7">The sequence shown here is derived from an EMBL/GenBank/DDBJ whole genome shotgun (WGS) entry which is preliminary data.</text>
</comment>
<keyword evidence="2" id="KW-1003">Cell membrane</keyword>
<feature type="transmembrane region" description="Helical" evidence="6">
    <location>
        <begin position="27"/>
        <end position="46"/>
    </location>
</feature>
<feature type="transmembrane region" description="Helical" evidence="6">
    <location>
        <begin position="73"/>
        <end position="91"/>
    </location>
</feature>
<feature type="transmembrane region" description="Helical" evidence="6">
    <location>
        <begin position="409"/>
        <end position="429"/>
    </location>
</feature>
<evidence type="ECO:0000256" key="4">
    <source>
        <dbReference type="ARBA" id="ARBA00022989"/>
    </source>
</evidence>
<evidence type="ECO:0000256" key="2">
    <source>
        <dbReference type="ARBA" id="ARBA00022475"/>
    </source>
</evidence>
<proteinExistence type="predicted"/>
<feature type="transmembrane region" description="Helical" evidence="6">
    <location>
        <begin position="141"/>
        <end position="160"/>
    </location>
</feature>
<dbReference type="EMBL" id="JBEGDP010000001">
    <property type="protein sequence ID" value="MEQ7845999.1"/>
    <property type="molecule type" value="Genomic_DNA"/>
</dbReference>
<organism evidence="7 8">
    <name type="scientific">Nocardioides kribbensis</name>
    <dbReference type="NCBI Taxonomy" id="305517"/>
    <lineage>
        <taxon>Bacteria</taxon>
        <taxon>Bacillati</taxon>
        <taxon>Actinomycetota</taxon>
        <taxon>Actinomycetes</taxon>
        <taxon>Propionibacteriales</taxon>
        <taxon>Nocardioidaceae</taxon>
        <taxon>Nocardioides</taxon>
    </lineage>
</organism>
<evidence type="ECO:0000256" key="5">
    <source>
        <dbReference type="ARBA" id="ARBA00023136"/>
    </source>
</evidence>
<feature type="transmembrane region" description="Helical" evidence="6">
    <location>
        <begin position="226"/>
        <end position="247"/>
    </location>
</feature>
<feature type="transmembrane region" description="Helical" evidence="6">
    <location>
        <begin position="98"/>
        <end position="121"/>
    </location>
</feature>
<gene>
    <name evidence="7" type="ORF">V6R90_01820</name>
</gene>
<dbReference type="PANTHER" id="PTHR43370:SF1">
    <property type="entry name" value="GUANOSINE ABC TRANSPORTER PERMEASE PROTEIN NUPQ"/>
    <property type="match status" value="1"/>
</dbReference>
<dbReference type="RefSeq" id="WP_156718109.1">
    <property type="nucleotide sequence ID" value="NZ_BAAAMM010000001.1"/>
</dbReference>
<comment type="subcellular location">
    <subcellularLocation>
        <location evidence="1">Cell membrane</location>
        <topology evidence="1">Multi-pass membrane protein</topology>
    </subcellularLocation>
</comment>
<evidence type="ECO:0000256" key="6">
    <source>
        <dbReference type="SAM" id="Phobius"/>
    </source>
</evidence>
<sequence length="442" mass="46388">MSVVDAPARSEAPEEQVRDRADVRRQVRLVVVFALAAAMVLLFRLTTDSFSVTYLLEAQRSADSQPRSLDGSLVNWVALVLALAGVVLAALNRVPRGGLGLLLYVLVGLSFYVAFMAWAFADQGEGFQASISNPIPGTISIATPLVLGALAGVVCERAGVINIAIEGQFLAGAFSASLFASIALSSLAFIPLWLCAPFGLLGGALAGMLVSAILGLFALRYQVNQVVLGVVIVAFATGLTGFLLGQIPSESTGRLNNPDPLEPLAVPVLSDIPVIGQALFEQTILVYLTYAAVVVVALLLFQTRWGLRVRAVGEHPKAADTVGIKVNRLRWQAVLFGGLLAGLGGAYYTVGSSGAFDKEMSAGTGFIALAAVIMGRWHPVWAALAAVFFGFMRNLGTQLSLVDRIPGDLIGALPYLATVIVVAGFVGRVRPPAADGEPFVKA</sequence>
<feature type="transmembrane region" description="Helical" evidence="6">
    <location>
        <begin position="169"/>
        <end position="194"/>
    </location>
</feature>
<name>A0ABV1NU35_9ACTN</name>
<evidence type="ECO:0000256" key="3">
    <source>
        <dbReference type="ARBA" id="ARBA00022692"/>
    </source>
</evidence>
<keyword evidence="5 6" id="KW-0472">Membrane</keyword>
<evidence type="ECO:0000313" key="8">
    <source>
        <dbReference type="Proteomes" id="UP001482520"/>
    </source>
</evidence>
<accession>A0ABV1NU35</accession>
<protein>
    <submittedName>
        <fullName evidence="7">ABC transporter permease</fullName>
    </submittedName>
</protein>
<dbReference type="CDD" id="cd06580">
    <property type="entry name" value="TM_PBP1_transp_TpRbsC_like"/>
    <property type="match status" value="1"/>
</dbReference>
<dbReference type="InterPro" id="IPR001851">
    <property type="entry name" value="ABC_transp_permease"/>
</dbReference>
<keyword evidence="8" id="KW-1185">Reference proteome</keyword>
<evidence type="ECO:0000313" key="7">
    <source>
        <dbReference type="EMBL" id="MEQ7845999.1"/>
    </source>
</evidence>
<keyword evidence="4 6" id="KW-1133">Transmembrane helix</keyword>
<dbReference type="PANTHER" id="PTHR43370">
    <property type="entry name" value="SUGAR ABC TRANSPORTER INTEGRAL MEMBRANE PROTEIN-RELATED"/>
    <property type="match status" value="1"/>
</dbReference>
<feature type="transmembrane region" description="Helical" evidence="6">
    <location>
        <begin position="333"/>
        <end position="350"/>
    </location>
</feature>
<reference evidence="7 8" key="1">
    <citation type="submission" date="2024-02" db="EMBL/GenBank/DDBJ databases">
        <title>Full genome sequence of Nocardioides kribbensis.</title>
        <authorList>
            <person name="Poletto B.L."/>
            <person name="Silva G."/>
            <person name="Galante D."/>
            <person name="Campos K.R."/>
            <person name="Santos M.B.N."/>
            <person name="Sacchi C.T."/>
        </authorList>
    </citation>
    <scope>NUCLEOTIDE SEQUENCE [LARGE SCALE GENOMIC DNA]</scope>
    <source>
        <strain evidence="7 8">O4R</strain>
    </source>
</reference>
<dbReference type="Pfam" id="PF02653">
    <property type="entry name" value="BPD_transp_2"/>
    <property type="match status" value="1"/>
</dbReference>
<feature type="transmembrane region" description="Helical" evidence="6">
    <location>
        <begin position="200"/>
        <end position="219"/>
    </location>
</feature>
<feature type="transmembrane region" description="Helical" evidence="6">
    <location>
        <begin position="362"/>
        <end position="389"/>
    </location>
</feature>
<feature type="transmembrane region" description="Helical" evidence="6">
    <location>
        <begin position="284"/>
        <end position="301"/>
    </location>
</feature>
<keyword evidence="3 6" id="KW-0812">Transmembrane</keyword>
<dbReference type="Proteomes" id="UP001482520">
    <property type="component" value="Unassembled WGS sequence"/>
</dbReference>
<evidence type="ECO:0000256" key="1">
    <source>
        <dbReference type="ARBA" id="ARBA00004651"/>
    </source>
</evidence>